<evidence type="ECO:0000313" key="1">
    <source>
        <dbReference type="EMBL" id="TWB39021.1"/>
    </source>
</evidence>
<sequence>MPCATVLTRWSESEETLMAPHPASTAARRQGSAVAFAIALAVAGLFANTTRADDTTSYTYDNQGRLWKVTAPGGAVTTYTYDAAGNRTGATTTGGSATSNYATNTVIVLPLLGGFVLPVTKDPWPQ</sequence>
<reference evidence="1 2" key="1">
    <citation type="submission" date="2019-06" db="EMBL/GenBank/DDBJ databases">
        <title>Genomic Encyclopedia of Type Strains, Phase IV (KMG-V): Genome sequencing to study the core and pangenomes of soil and plant-associated prokaryotes.</title>
        <authorList>
            <person name="Whitman W."/>
        </authorList>
    </citation>
    <scope>NUCLEOTIDE SEQUENCE [LARGE SCALE GENOMIC DNA]</scope>
    <source>
        <strain evidence="1 2">BR 11622</strain>
    </source>
</reference>
<organism evidence="1 2">
    <name type="scientific">Nitrospirillum amazonense</name>
    <dbReference type="NCBI Taxonomy" id="28077"/>
    <lineage>
        <taxon>Bacteria</taxon>
        <taxon>Pseudomonadati</taxon>
        <taxon>Pseudomonadota</taxon>
        <taxon>Alphaproteobacteria</taxon>
        <taxon>Rhodospirillales</taxon>
        <taxon>Azospirillaceae</taxon>
        <taxon>Nitrospirillum</taxon>
    </lineage>
</organism>
<comment type="caution">
    <text evidence="1">The sequence shown here is derived from an EMBL/GenBank/DDBJ whole genome shotgun (WGS) entry which is preliminary data.</text>
</comment>
<dbReference type="Proteomes" id="UP000315751">
    <property type="component" value="Unassembled WGS sequence"/>
</dbReference>
<accession>A0A560GYU1</accession>
<proteinExistence type="predicted"/>
<dbReference type="AlphaFoldDB" id="A0A560GYU1"/>
<dbReference type="InterPro" id="IPR031325">
    <property type="entry name" value="RHS_repeat"/>
</dbReference>
<dbReference type="NCBIfam" id="TIGR01643">
    <property type="entry name" value="YD_repeat_2x"/>
    <property type="match status" value="1"/>
</dbReference>
<name>A0A560GYU1_9PROT</name>
<keyword evidence="2" id="KW-1185">Reference proteome</keyword>
<dbReference type="Pfam" id="PF05593">
    <property type="entry name" value="RHS_repeat"/>
    <property type="match status" value="1"/>
</dbReference>
<dbReference type="InterPro" id="IPR006530">
    <property type="entry name" value="YD"/>
</dbReference>
<dbReference type="Gene3D" id="2.180.10.10">
    <property type="entry name" value="RHS repeat-associated core"/>
    <property type="match status" value="1"/>
</dbReference>
<protein>
    <submittedName>
        <fullName evidence="1">YD repeat-containing protein</fullName>
    </submittedName>
</protein>
<evidence type="ECO:0000313" key="2">
    <source>
        <dbReference type="Proteomes" id="UP000315751"/>
    </source>
</evidence>
<gene>
    <name evidence="1" type="ORF">FBZ90_11116</name>
</gene>
<dbReference type="EMBL" id="VITR01000011">
    <property type="protein sequence ID" value="TWB39021.1"/>
    <property type="molecule type" value="Genomic_DNA"/>
</dbReference>